<feature type="transmembrane region" description="Helical" evidence="1">
    <location>
        <begin position="42"/>
        <end position="66"/>
    </location>
</feature>
<dbReference type="OrthoDB" id="4578823at2"/>
<name>A0A4T2BTC2_9MICO</name>
<dbReference type="InterPro" id="IPR019396">
    <property type="entry name" value="TM_Fragile-X-F-assoc"/>
</dbReference>
<feature type="transmembrane region" description="Helical" evidence="1">
    <location>
        <begin position="12"/>
        <end position="36"/>
    </location>
</feature>
<evidence type="ECO:0000313" key="2">
    <source>
        <dbReference type="EMBL" id="TIH32688.1"/>
    </source>
</evidence>
<evidence type="ECO:0008006" key="4">
    <source>
        <dbReference type="Google" id="ProtNLM"/>
    </source>
</evidence>
<comment type="caution">
    <text evidence="2">The sequence shown here is derived from an EMBL/GenBank/DDBJ whole genome shotgun (WGS) entry which is preliminary data.</text>
</comment>
<organism evidence="2 3">
    <name type="scientific">Subtercola vilae</name>
    <dbReference type="NCBI Taxonomy" id="2056433"/>
    <lineage>
        <taxon>Bacteria</taxon>
        <taxon>Bacillati</taxon>
        <taxon>Actinomycetota</taxon>
        <taxon>Actinomycetes</taxon>
        <taxon>Micrococcales</taxon>
        <taxon>Microbacteriaceae</taxon>
        <taxon>Subtercola</taxon>
    </lineage>
</organism>
<protein>
    <recommendedName>
        <fullName evidence="4">Transmembrane Fragile-X-F protein</fullName>
    </recommendedName>
</protein>
<keyword evidence="1" id="KW-0812">Transmembrane</keyword>
<reference evidence="2 3" key="1">
    <citation type="journal article" date="2019" name="Microorganisms">
        <title>Systematic Affiliation and Genome Analysis of Subtercola vilae DB165(T) with Particular Emphasis on Cold Adaptation of an Isolate from a High-Altitude Cold Volcano Lake.</title>
        <authorList>
            <person name="Villalobos A.S."/>
            <person name="Wiese J."/>
            <person name="Imhoff J.F."/>
            <person name="Dorador C."/>
            <person name="Keller A."/>
            <person name="Hentschel U."/>
        </authorList>
    </citation>
    <scope>NUCLEOTIDE SEQUENCE [LARGE SCALE GENOMIC DNA]</scope>
    <source>
        <strain evidence="2 3">DB165</strain>
    </source>
</reference>
<evidence type="ECO:0000313" key="3">
    <source>
        <dbReference type="Proteomes" id="UP000306192"/>
    </source>
</evidence>
<sequence>MSSSSSTSGDGIGFAGLLTIVFIVLKLTHVIDWSWWWVLAPVWITCALSLGILAIIGIGVGVIAVIDHRSHKRNRASISARRNNLRP</sequence>
<evidence type="ECO:0000256" key="1">
    <source>
        <dbReference type="SAM" id="Phobius"/>
    </source>
</evidence>
<keyword evidence="1" id="KW-0472">Membrane</keyword>
<dbReference type="AlphaFoldDB" id="A0A4T2BTC2"/>
<dbReference type="Pfam" id="PF10269">
    <property type="entry name" value="Tmemb_185A"/>
    <property type="match status" value="1"/>
</dbReference>
<dbReference type="RefSeq" id="WP_136643215.1">
    <property type="nucleotide sequence ID" value="NZ_QYRT01000039.1"/>
</dbReference>
<keyword evidence="3" id="KW-1185">Reference proteome</keyword>
<dbReference type="Proteomes" id="UP000306192">
    <property type="component" value="Unassembled WGS sequence"/>
</dbReference>
<gene>
    <name evidence="2" type="ORF">D4765_15465</name>
</gene>
<dbReference type="EMBL" id="QYRT01000039">
    <property type="protein sequence ID" value="TIH32688.1"/>
    <property type="molecule type" value="Genomic_DNA"/>
</dbReference>
<keyword evidence="1" id="KW-1133">Transmembrane helix</keyword>
<accession>A0A4T2BTC2</accession>
<proteinExistence type="predicted"/>